<sequence>MGSYNCRNSKLRELLIAAICHFNPCNLKFFFVVVSLEISFYLAKINYWLANERT</sequence>
<protein>
    <submittedName>
        <fullName evidence="2">Uncharacterized protein</fullName>
    </submittedName>
</protein>
<keyword evidence="3" id="KW-1185">Reference proteome</keyword>
<keyword evidence="1" id="KW-0812">Transmembrane</keyword>
<dbReference type="InParanoid" id="A0A3Q7FPJ4"/>
<dbReference type="Proteomes" id="UP000004994">
    <property type="component" value="Chromosome 3"/>
</dbReference>
<dbReference type="AlphaFoldDB" id="A0A3Q7FPJ4"/>
<name>A0A3Q7FPJ4_SOLLC</name>
<dbReference type="Gramene" id="Solyc03g096280.1.1">
    <property type="protein sequence ID" value="Solyc03g096280.1.1.1"/>
    <property type="gene ID" value="Solyc03g096280.1"/>
</dbReference>
<feature type="transmembrane region" description="Helical" evidence="1">
    <location>
        <begin position="29"/>
        <end position="49"/>
    </location>
</feature>
<reference evidence="2" key="1">
    <citation type="journal article" date="2012" name="Nature">
        <title>The tomato genome sequence provides insights into fleshy fruit evolution.</title>
        <authorList>
            <consortium name="Tomato Genome Consortium"/>
        </authorList>
    </citation>
    <scope>NUCLEOTIDE SEQUENCE [LARGE SCALE GENOMIC DNA]</scope>
    <source>
        <strain evidence="2">cv. Heinz 1706</strain>
    </source>
</reference>
<dbReference type="PaxDb" id="4081-Solyc03g096280.1.1"/>
<evidence type="ECO:0000313" key="3">
    <source>
        <dbReference type="Proteomes" id="UP000004994"/>
    </source>
</evidence>
<organism evidence="2">
    <name type="scientific">Solanum lycopersicum</name>
    <name type="common">Tomato</name>
    <name type="synonym">Lycopersicon esculentum</name>
    <dbReference type="NCBI Taxonomy" id="4081"/>
    <lineage>
        <taxon>Eukaryota</taxon>
        <taxon>Viridiplantae</taxon>
        <taxon>Streptophyta</taxon>
        <taxon>Embryophyta</taxon>
        <taxon>Tracheophyta</taxon>
        <taxon>Spermatophyta</taxon>
        <taxon>Magnoliopsida</taxon>
        <taxon>eudicotyledons</taxon>
        <taxon>Gunneridae</taxon>
        <taxon>Pentapetalae</taxon>
        <taxon>asterids</taxon>
        <taxon>lamiids</taxon>
        <taxon>Solanales</taxon>
        <taxon>Solanaceae</taxon>
        <taxon>Solanoideae</taxon>
        <taxon>Solaneae</taxon>
        <taxon>Solanum</taxon>
        <taxon>Solanum subgen. Lycopersicon</taxon>
    </lineage>
</organism>
<dbReference type="EnsemblPlants" id="Solyc03g096280.1.1">
    <property type="protein sequence ID" value="Solyc03g096280.1.1.1"/>
    <property type="gene ID" value="Solyc03g096280.1"/>
</dbReference>
<accession>A0A3Q7FPJ4</accession>
<keyword evidence="1" id="KW-0472">Membrane</keyword>
<proteinExistence type="predicted"/>
<evidence type="ECO:0000313" key="2">
    <source>
        <dbReference type="EnsemblPlants" id="Solyc03g096280.1.1.1"/>
    </source>
</evidence>
<keyword evidence="1" id="KW-1133">Transmembrane helix</keyword>
<reference evidence="2" key="2">
    <citation type="submission" date="2019-01" db="UniProtKB">
        <authorList>
            <consortium name="EnsemblPlants"/>
        </authorList>
    </citation>
    <scope>IDENTIFICATION</scope>
    <source>
        <strain evidence="2">cv. Heinz 1706</strain>
    </source>
</reference>
<evidence type="ECO:0000256" key="1">
    <source>
        <dbReference type="SAM" id="Phobius"/>
    </source>
</evidence>